<evidence type="ECO:0000256" key="4">
    <source>
        <dbReference type="ARBA" id="ARBA00023136"/>
    </source>
</evidence>
<name>A0A418YHH2_9GAMM</name>
<dbReference type="EMBL" id="QZCH01000004">
    <property type="protein sequence ID" value="RJG49541.1"/>
    <property type="molecule type" value="Genomic_DNA"/>
</dbReference>
<comment type="subcellular location">
    <subcellularLocation>
        <location evidence="1">Membrane</location>
        <topology evidence="1">Multi-pass membrane protein</topology>
    </subcellularLocation>
</comment>
<feature type="transmembrane region" description="Helical" evidence="5">
    <location>
        <begin position="152"/>
        <end position="173"/>
    </location>
</feature>
<reference evidence="7 8" key="1">
    <citation type="submission" date="2018-09" db="EMBL/GenBank/DDBJ databases">
        <authorList>
            <person name="Wang F."/>
        </authorList>
    </citation>
    <scope>NUCLEOTIDE SEQUENCE [LARGE SCALE GENOMIC DNA]</scope>
    <source>
        <strain evidence="7 8">PLHSC7-2</strain>
    </source>
</reference>
<dbReference type="InterPro" id="IPR007016">
    <property type="entry name" value="O-antigen_ligase-rel_domated"/>
</dbReference>
<dbReference type="Proteomes" id="UP000283255">
    <property type="component" value="Unassembled WGS sequence"/>
</dbReference>
<dbReference type="PANTHER" id="PTHR37422:SF17">
    <property type="entry name" value="O-ANTIGEN LIGASE"/>
    <property type="match status" value="1"/>
</dbReference>
<keyword evidence="4 5" id="KW-0472">Membrane</keyword>
<evidence type="ECO:0000256" key="1">
    <source>
        <dbReference type="ARBA" id="ARBA00004141"/>
    </source>
</evidence>
<gene>
    <name evidence="7" type="ORF">D1Z90_06175</name>
</gene>
<dbReference type="GO" id="GO:0016020">
    <property type="term" value="C:membrane"/>
    <property type="evidence" value="ECO:0007669"/>
    <property type="project" value="UniProtKB-SubCell"/>
</dbReference>
<feature type="transmembrane region" description="Helical" evidence="5">
    <location>
        <begin position="367"/>
        <end position="389"/>
    </location>
</feature>
<feature type="transmembrane region" description="Helical" evidence="5">
    <location>
        <begin position="60"/>
        <end position="79"/>
    </location>
</feature>
<dbReference type="PANTHER" id="PTHR37422">
    <property type="entry name" value="TEICHURONIC ACID BIOSYNTHESIS PROTEIN TUAE"/>
    <property type="match status" value="1"/>
</dbReference>
<evidence type="ECO:0000256" key="2">
    <source>
        <dbReference type="ARBA" id="ARBA00022692"/>
    </source>
</evidence>
<dbReference type="InterPro" id="IPR051533">
    <property type="entry name" value="WaaL-like"/>
</dbReference>
<dbReference type="GO" id="GO:0016874">
    <property type="term" value="F:ligase activity"/>
    <property type="evidence" value="ECO:0007669"/>
    <property type="project" value="UniProtKB-KW"/>
</dbReference>
<proteinExistence type="predicted"/>
<dbReference type="RefSeq" id="WP_119909876.1">
    <property type="nucleotide sequence ID" value="NZ_QZCH01000004.1"/>
</dbReference>
<feature type="transmembrane region" description="Helical" evidence="5">
    <location>
        <begin position="204"/>
        <end position="221"/>
    </location>
</feature>
<feature type="transmembrane region" description="Helical" evidence="5">
    <location>
        <begin position="228"/>
        <end position="246"/>
    </location>
</feature>
<feature type="transmembrane region" description="Helical" evidence="5">
    <location>
        <begin position="85"/>
        <end position="104"/>
    </location>
</feature>
<dbReference type="Pfam" id="PF04932">
    <property type="entry name" value="Wzy_C"/>
    <property type="match status" value="1"/>
</dbReference>
<feature type="domain" description="O-antigen ligase-related" evidence="6">
    <location>
        <begin position="189"/>
        <end position="344"/>
    </location>
</feature>
<sequence>MNRIKQLSDYDYTTALVCLFPILSLAYGKGYNLAALLLFLFSLISINSSKACWKIQQTRLICYCYLAYFFIFTFFMFLHGEKASYIDQTSRIVMVIPILLLIIHRGVKFQYLAAAFALGAIIAGLVATYQVYIVGMERAFSRGVGLWGKGYMPIQSGNAAIVLSMISLCFFIYFCQVKKWSYITLTLLGTVLGLFASLQSGSRGGWVFLPFALFYLAIQNRKLFSARVTLVLTLFILALITVTASTDNAVSSRFEQAFQDIEKHENNDTNTSIGLRLELWKSATYSISENPILGNSLATRLEQRQQQIRDGNIDFNPNYADWHAHNEYLEALSLRGGIGLLALLSIFFIPAYILNANKSESNLQLQTINQAGMTCLIMFSGFGLSQVYFNHNSGMIFYSFIISCFIAISIKLKHNN</sequence>
<protein>
    <submittedName>
        <fullName evidence="7">O-antigen ligase family protein</fullName>
    </submittedName>
</protein>
<feature type="transmembrane region" description="Helical" evidence="5">
    <location>
        <begin position="395"/>
        <end position="412"/>
    </location>
</feature>
<keyword evidence="8" id="KW-1185">Reference proteome</keyword>
<evidence type="ECO:0000256" key="3">
    <source>
        <dbReference type="ARBA" id="ARBA00022989"/>
    </source>
</evidence>
<reference evidence="7 8" key="2">
    <citation type="submission" date="2019-01" db="EMBL/GenBank/DDBJ databases">
        <title>Motilimonas pumilus sp. nov., isolated from the gut of sea cucumber (Apostichopus japonicus).</title>
        <authorList>
            <person name="Wang F.-Q."/>
            <person name="Ren L.-H."/>
            <person name="Lin Y.-W."/>
            <person name="Sun G.-H."/>
            <person name="Du Z.-J."/>
            <person name="Zhao J.-X."/>
            <person name="Liu X.-J."/>
            <person name="Liu L.-J."/>
        </authorList>
    </citation>
    <scope>NUCLEOTIDE SEQUENCE [LARGE SCALE GENOMIC DNA]</scope>
    <source>
        <strain evidence="7 8">PLHSC7-2</strain>
    </source>
</reference>
<dbReference type="AlphaFoldDB" id="A0A418YHH2"/>
<evidence type="ECO:0000313" key="8">
    <source>
        <dbReference type="Proteomes" id="UP000283255"/>
    </source>
</evidence>
<evidence type="ECO:0000313" key="7">
    <source>
        <dbReference type="EMBL" id="RJG49541.1"/>
    </source>
</evidence>
<keyword evidence="3 5" id="KW-1133">Transmembrane helix</keyword>
<evidence type="ECO:0000256" key="5">
    <source>
        <dbReference type="SAM" id="Phobius"/>
    </source>
</evidence>
<evidence type="ECO:0000259" key="6">
    <source>
        <dbReference type="Pfam" id="PF04932"/>
    </source>
</evidence>
<feature type="transmembrane region" description="Helical" evidence="5">
    <location>
        <begin position="12"/>
        <end position="28"/>
    </location>
</feature>
<accession>A0A418YHH2</accession>
<feature type="transmembrane region" description="Helical" evidence="5">
    <location>
        <begin position="336"/>
        <end position="355"/>
    </location>
</feature>
<dbReference type="OrthoDB" id="8576060at2"/>
<organism evidence="7 8">
    <name type="scientific">Motilimonas pumila</name>
    <dbReference type="NCBI Taxonomy" id="2303987"/>
    <lineage>
        <taxon>Bacteria</taxon>
        <taxon>Pseudomonadati</taxon>
        <taxon>Pseudomonadota</taxon>
        <taxon>Gammaproteobacteria</taxon>
        <taxon>Alteromonadales</taxon>
        <taxon>Alteromonadales genera incertae sedis</taxon>
        <taxon>Motilimonas</taxon>
    </lineage>
</organism>
<comment type="caution">
    <text evidence="7">The sequence shown here is derived from an EMBL/GenBank/DDBJ whole genome shotgun (WGS) entry which is preliminary data.</text>
</comment>
<feature type="transmembrane region" description="Helical" evidence="5">
    <location>
        <begin position="180"/>
        <end position="198"/>
    </location>
</feature>
<feature type="transmembrane region" description="Helical" evidence="5">
    <location>
        <begin position="111"/>
        <end position="132"/>
    </location>
</feature>
<keyword evidence="2 5" id="KW-0812">Transmembrane</keyword>
<keyword evidence="7" id="KW-0436">Ligase</keyword>